<evidence type="ECO:0000259" key="1">
    <source>
        <dbReference type="Pfam" id="PF01636"/>
    </source>
</evidence>
<dbReference type="CDD" id="cd05154">
    <property type="entry name" value="ACAD10_11_N-like"/>
    <property type="match status" value="1"/>
</dbReference>
<evidence type="ECO:0000313" key="5">
    <source>
        <dbReference type="Proteomes" id="UP000292859"/>
    </source>
</evidence>
<protein>
    <submittedName>
        <fullName evidence="3">Phosphotransferase family protein</fullName>
    </submittedName>
    <submittedName>
        <fullName evidence="2">Predicted kinase, aminoglycoside phosphotransferase (APT) family</fullName>
    </submittedName>
</protein>
<feature type="domain" description="Aminoglycoside phosphotransferase" evidence="1">
    <location>
        <begin position="30"/>
        <end position="266"/>
    </location>
</feature>
<dbReference type="OrthoDB" id="3806873at2"/>
<dbReference type="AlphaFoldDB" id="A0A238YFW4"/>
<dbReference type="Gene3D" id="3.90.1200.10">
    <property type="match status" value="1"/>
</dbReference>
<keyword evidence="2" id="KW-0418">Kinase</keyword>
<reference evidence="2" key="1">
    <citation type="submission" date="2017-06" db="EMBL/GenBank/DDBJ databases">
        <authorList>
            <person name="Kim H.J."/>
            <person name="Triplett B.A."/>
        </authorList>
    </citation>
    <scope>NUCLEOTIDE SEQUENCE [LARGE SCALE GENOMIC DNA]</scope>
    <source>
        <strain evidence="2">DSM 26170</strain>
    </source>
</reference>
<dbReference type="InterPro" id="IPR041726">
    <property type="entry name" value="ACAD10_11_N"/>
</dbReference>
<dbReference type="PANTHER" id="PTHR21310">
    <property type="entry name" value="AMINOGLYCOSIDE PHOSPHOTRANSFERASE-RELATED-RELATED"/>
    <property type="match status" value="1"/>
</dbReference>
<dbReference type="InterPro" id="IPR051678">
    <property type="entry name" value="AGP_Transferase"/>
</dbReference>
<evidence type="ECO:0000313" key="4">
    <source>
        <dbReference type="Proteomes" id="UP000198409"/>
    </source>
</evidence>
<dbReference type="SUPFAM" id="SSF56112">
    <property type="entry name" value="Protein kinase-like (PK-like)"/>
    <property type="match status" value="1"/>
</dbReference>
<dbReference type="RefSeq" id="WP_089389296.1">
    <property type="nucleotide sequence ID" value="NZ_FZNM01000018.1"/>
</dbReference>
<evidence type="ECO:0000313" key="2">
    <source>
        <dbReference type="EMBL" id="SNR70136.1"/>
    </source>
</evidence>
<dbReference type="Proteomes" id="UP000198409">
    <property type="component" value="Unassembled WGS sequence"/>
</dbReference>
<sequence>MNAFLGNPALDAWLSDALKVGQATVERAEKLSGGAIQESWSLEVRADGSPRALVLRRDAQDTITASLSRLEEFEVLKAAWAAGVAVPRPVAFCRDETVAGKPFALAERMPGVGYGPRIVRDLKLGGDRSALGREIGRQLARIHAIAPDAGLARVLGPKPADPALAEVALQRQRLDAMGERRPGLEWALRWAERNAPPPSEVVLTHQDYRTGNILVDDKGLTAILDWEFASWSDPMSDLGWFCAECWRFSRPDLEAGGLCDRDAFYDGYTTESGRAIDPRRVRWWEVMAHLRWAVIALQQGRRRAAGSESLNLILTGRIAEPLELAVLRMTGPQDAGPLTARPPAPAGPSGDADMLALLDGAASLLRETAPDLPGDGRYVALLSANAVAMARRGMAMGDRIRAARAAVDADAGAIRAGDHDGDAPLYGRLVADAALRAFVTDPGAVTPAESAAFVEGWK</sequence>
<dbReference type="InterPro" id="IPR011009">
    <property type="entry name" value="Kinase-like_dom_sf"/>
</dbReference>
<gene>
    <name evidence="3" type="ORF">EYF88_16420</name>
    <name evidence="2" type="ORF">SAMN06265378_11832</name>
</gene>
<accession>A0A238YFW4</accession>
<dbReference type="EMBL" id="FZNM01000018">
    <property type="protein sequence ID" value="SNR70136.1"/>
    <property type="molecule type" value="Genomic_DNA"/>
</dbReference>
<name>A0A238YFW4_9RHOB</name>
<keyword evidence="5" id="KW-1185">Reference proteome</keyword>
<dbReference type="PANTHER" id="PTHR21310:SF57">
    <property type="entry name" value="BLR2944 PROTEIN"/>
    <property type="match status" value="1"/>
</dbReference>
<proteinExistence type="predicted"/>
<dbReference type="InterPro" id="IPR002575">
    <property type="entry name" value="Aminoglycoside_PTrfase"/>
</dbReference>
<dbReference type="Proteomes" id="UP000292859">
    <property type="component" value="Unassembled WGS sequence"/>
</dbReference>
<dbReference type="Pfam" id="PF01636">
    <property type="entry name" value="APH"/>
    <property type="match status" value="1"/>
</dbReference>
<organism evidence="2 4">
    <name type="scientific">Paracoccus sediminis</name>
    <dbReference type="NCBI Taxonomy" id="1214787"/>
    <lineage>
        <taxon>Bacteria</taxon>
        <taxon>Pseudomonadati</taxon>
        <taxon>Pseudomonadota</taxon>
        <taxon>Alphaproteobacteria</taxon>
        <taxon>Rhodobacterales</taxon>
        <taxon>Paracoccaceae</taxon>
        <taxon>Paracoccus</taxon>
    </lineage>
</organism>
<keyword evidence="2" id="KW-0808">Transferase</keyword>
<evidence type="ECO:0000313" key="3">
    <source>
        <dbReference type="EMBL" id="TBN46643.1"/>
    </source>
</evidence>
<dbReference type="EMBL" id="SIRL01000017">
    <property type="protein sequence ID" value="TBN46643.1"/>
    <property type="molecule type" value="Genomic_DNA"/>
</dbReference>
<dbReference type="GO" id="GO:0016301">
    <property type="term" value="F:kinase activity"/>
    <property type="evidence" value="ECO:0007669"/>
    <property type="project" value="UniProtKB-KW"/>
</dbReference>
<reference evidence="3 5" key="3">
    <citation type="submission" date="2019-02" db="EMBL/GenBank/DDBJ databases">
        <authorList>
            <person name="Zhang G."/>
        </authorList>
    </citation>
    <scope>NUCLEOTIDE SEQUENCE [LARGE SCALE GENOMIC DNA]</scope>
    <source>
        <strain evidence="3 5">CMB17</strain>
    </source>
</reference>
<reference evidence="4" key="2">
    <citation type="submission" date="2017-06" db="EMBL/GenBank/DDBJ databases">
        <authorList>
            <person name="Varghese N."/>
            <person name="Submissions S."/>
        </authorList>
    </citation>
    <scope>NUCLEOTIDE SEQUENCE [LARGE SCALE GENOMIC DNA]</scope>
    <source>
        <strain evidence="4">DSM 26170</strain>
    </source>
</reference>
<dbReference type="Gene3D" id="3.30.200.20">
    <property type="entry name" value="Phosphorylase Kinase, domain 1"/>
    <property type="match status" value="1"/>
</dbReference>